<feature type="domain" description="Cadherin" evidence="5">
    <location>
        <begin position="896"/>
        <end position="999"/>
    </location>
</feature>
<dbReference type="EMBL" id="CP158373">
    <property type="protein sequence ID" value="XBY66589.1"/>
    <property type="molecule type" value="Genomic_DNA"/>
</dbReference>
<dbReference type="PANTHER" id="PTHR24026:SF126">
    <property type="entry name" value="PROTOCADHERIN FAT 4"/>
    <property type="match status" value="1"/>
</dbReference>
<dbReference type="Pfam" id="PF17892">
    <property type="entry name" value="Cadherin_5"/>
    <property type="match status" value="1"/>
</dbReference>
<evidence type="ECO:0000313" key="7">
    <source>
        <dbReference type="EMBL" id="XBY66589.1"/>
    </source>
</evidence>
<feature type="domain" description="PA14" evidence="6">
    <location>
        <begin position="5124"/>
        <end position="5261"/>
    </location>
</feature>
<dbReference type="InterPro" id="IPR015919">
    <property type="entry name" value="Cadherin-like_sf"/>
</dbReference>
<dbReference type="InterPro" id="IPR013783">
    <property type="entry name" value="Ig-like_fold"/>
</dbReference>
<feature type="domain" description="Cadherin" evidence="5">
    <location>
        <begin position="2973"/>
        <end position="3067"/>
    </location>
</feature>
<accession>A0AAU7YC55</accession>
<dbReference type="InterPro" id="IPR011049">
    <property type="entry name" value="Serralysin-like_metalloprot_C"/>
</dbReference>
<feature type="domain" description="Cadherin" evidence="5">
    <location>
        <begin position="4481"/>
        <end position="4582"/>
    </location>
</feature>
<dbReference type="Pfam" id="PF17803">
    <property type="entry name" value="Cadherin_4"/>
    <property type="match status" value="12"/>
</dbReference>
<keyword evidence="3" id="KW-0472">Membrane</keyword>
<feature type="domain" description="Cadherin" evidence="5">
    <location>
        <begin position="3251"/>
        <end position="3344"/>
    </location>
</feature>
<dbReference type="SUPFAM" id="SSF49313">
    <property type="entry name" value="Cadherin-like"/>
    <property type="match status" value="10"/>
</dbReference>
<feature type="domain" description="PA14" evidence="6">
    <location>
        <begin position="3444"/>
        <end position="3591"/>
    </location>
</feature>
<protein>
    <submittedName>
        <fullName evidence="7">Retention module-containing protein</fullName>
    </submittedName>
</protein>
<feature type="domain" description="Cadherin" evidence="5">
    <location>
        <begin position="3853"/>
        <end position="3954"/>
    </location>
</feature>
<dbReference type="SMART" id="SM00736">
    <property type="entry name" value="CADG"/>
    <property type="match status" value="6"/>
</dbReference>
<feature type="region of interest" description="Disordered" evidence="4">
    <location>
        <begin position="3153"/>
        <end position="3175"/>
    </location>
</feature>
<dbReference type="Gene3D" id="2.60.40.3440">
    <property type="match status" value="8"/>
</dbReference>
<dbReference type="PANTHER" id="PTHR24026">
    <property type="entry name" value="FAT ATYPICAL CADHERIN-RELATED"/>
    <property type="match status" value="1"/>
</dbReference>
<dbReference type="Pfam" id="PF00028">
    <property type="entry name" value="Cadherin"/>
    <property type="match status" value="7"/>
</dbReference>
<dbReference type="Gene3D" id="2.60.40.1200">
    <property type="match status" value="2"/>
</dbReference>
<dbReference type="InterPro" id="IPR011658">
    <property type="entry name" value="PA14_dom"/>
</dbReference>
<dbReference type="InterPro" id="IPR037524">
    <property type="entry name" value="PA14/GLEYA"/>
</dbReference>
<gene>
    <name evidence="7" type="ORF">ABS648_12755</name>
</gene>
<feature type="domain" description="Cadherin" evidence="5">
    <location>
        <begin position="4271"/>
        <end position="4374"/>
    </location>
</feature>
<keyword evidence="1" id="KW-0812">Transmembrane</keyword>
<feature type="domain" description="PA14" evidence="6">
    <location>
        <begin position="2111"/>
        <end position="2271"/>
    </location>
</feature>
<dbReference type="Gene3D" id="2.60.40.10">
    <property type="entry name" value="Immunoglobulins"/>
    <property type="match status" value="4"/>
</dbReference>
<dbReference type="CDD" id="cd11304">
    <property type="entry name" value="Cadherin_repeat"/>
    <property type="match status" value="10"/>
</dbReference>
<dbReference type="Gene3D" id="2.60.40.60">
    <property type="entry name" value="Cadherins"/>
    <property type="match status" value="7"/>
</dbReference>
<evidence type="ECO:0000256" key="3">
    <source>
        <dbReference type="ARBA" id="ARBA00022989"/>
    </source>
</evidence>
<dbReference type="NCBIfam" id="NF012211">
    <property type="entry name" value="tand_rpt_95"/>
    <property type="match status" value="15"/>
</dbReference>
<dbReference type="GO" id="GO:0007156">
    <property type="term" value="P:homophilic cell adhesion via plasma membrane adhesion molecules"/>
    <property type="evidence" value="ECO:0007669"/>
    <property type="project" value="InterPro"/>
</dbReference>
<feature type="domain" description="Cadherin" evidence="5">
    <location>
        <begin position="3158"/>
        <end position="3255"/>
    </location>
</feature>
<organism evidence="7">
    <name type="scientific">Pseudomonas solani</name>
    <dbReference type="NCBI Taxonomy" id="2731552"/>
    <lineage>
        <taxon>Bacteria</taxon>
        <taxon>Pseudomonadati</taxon>
        <taxon>Pseudomonadota</taxon>
        <taxon>Gammaproteobacteria</taxon>
        <taxon>Pseudomonadales</taxon>
        <taxon>Pseudomonadaceae</taxon>
        <taxon>Pseudomonas</taxon>
    </lineage>
</organism>
<dbReference type="PROSITE" id="PS00330">
    <property type="entry name" value="HEMOLYSIN_CALCIUM"/>
    <property type="match status" value="3"/>
</dbReference>
<keyword evidence="3" id="KW-1133">Transmembrane helix</keyword>
<dbReference type="InterPro" id="IPR010221">
    <property type="entry name" value="VCBS_dom"/>
</dbReference>
<evidence type="ECO:0000256" key="4">
    <source>
        <dbReference type="SAM" id="MobiDB-lite"/>
    </source>
</evidence>
<dbReference type="RefSeq" id="WP_350448362.1">
    <property type="nucleotide sequence ID" value="NZ_CP158373.1"/>
</dbReference>
<proteinExistence type="predicted"/>
<dbReference type="Pfam" id="PF07691">
    <property type="entry name" value="PA14"/>
    <property type="match status" value="2"/>
</dbReference>
<reference evidence="7" key="1">
    <citation type="submission" date="2023-08" db="EMBL/GenBank/DDBJ databases">
        <title>Increased levels of nutrients transform a symbiont into a lethal pathobiont.</title>
        <authorList>
            <person name="Lachnit T."/>
            <person name="Ulrich L."/>
            <person name="Willmer F.M."/>
            <person name="Hasenbein T."/>
            <person name="Steiner L.X."/>
            <person name="Wolters M."/>
            <person name="Herbst E.M."/>
            <person name="Deines P."/>
        </authorList>
    </citation>
    <scope>NUCLEOTIDE SEQUENCE</scope>
    <source>
        <strain evidence="7">T3</strain>
    </source>
</reference>
<dbReference type="SMART" id="SM00112">
    <property type="entry name" value="CA"/>
    <property type="match status" value="16"/>
</dbReference>
<dbReference type="PROSITE" id="PS51820">
    <property type="entry name" value="PA14"/>
    <property type="match status" value="3"/>
</dbReference>
<dbReference type="NCBIfam" id="TIGR03661">
    <property type="entry name" value="T1SS_VCA0849"/>
    <property type="match status" value="1"/>
</dbReference>
<feature type="domain" description="Cadherin" evidence="5">
    <location>
        <begin position="4166"/>
        <end position="4269"/>
    </location>
</feature>
<dbReference type="Gene3D" id="2.60.40.2810">
    <property type="match status" value="2"/>
</dbReference>
<feature type="domain" description="Cadherin" evidence="5">
    <location>
        <begin position="3956"/>
        <end position="4059"/>
    </location>
</feature>
<dbReference type="InterPro" id="IPR019960">
    <property type="entry name" value="T1SS_VCA0849"/>
</dbReference>
<evidence type="ECO:0000256" key="1">
    <source>
        <dbReference type="ARBA" id="ARBA00022692"/>
    </source>
</evidence>
<dbReference type="GO" id="GO:0005509">
    <property type="term" value="F:calcium ion binding"/>
    <property type="evidence" value="ECO:0007669"/>
    <property type="project" value="InterPro"/>
</dbReference>
<dbReference type="GO" id="GO:0005886">
    <property type="term" value="C:plasma membrane"/>
    <property type="evidence" value="ECO:0007669"/>
    <property type="project" value="UniProtKB-SubCell"/>
</dbReference>
<dbReference type="InterPro" id="IPR040853">
    <property type="entry name" value="RapA2_cadherin-like"/>
</dbReference>
<name>A0AAU7YC55_9PSED</name>
<dbReference type="InterPro" id="IPR018511">
    <property type="entry name" value="Hemolysin-typ_Ca-bd_CS"/>
</dbReference>
<evidence type="ECO:0000259" key="5">
    <source>
        <dbReference type="PROSITE" id="PS50268"/>
    </source>
</evidence>
<dbReference type="InterPro" id="IPR047777">
    <property type="entry name" value="LapA-like_RM"/>
</dbReference>
<dbReference type="Pfam" id="PF00353">
    <property type="entry name" value="HemolysinCabind"/>
    <property type="match status" value="1"/>
</dbReference>
<feature type="domain" description="Cadherin" evidence="5">
    <location>
        <begin position="375"/>
        <end position="474"/>
    </location>
</feature>
<dbReference type="Pfam" id="PF17963">
    <property type="entry name" value="Big_9"/>
    <property type="match status" value="14"/>
</dbReference>
<dbReference type="SUPFAM" id="SSF51120">
    <property type="entry name" value="beta-Roll"/>
    <property type="match status" value="1"/>
</dbReference>
<feature type="compositionally biased region" description="Polar residues" evidence="4">
    <location>
        <begin position="3156"/>
        <end position="3165"/>
    </location>
</feature>
<dbReference type="InterPro" id="IPR006644">
    <property type="entry name" value="Cadg"/>
</dbReference>
<evidence type="ECO:0000259" key="6">
    <source>
        <dbReference type="PROSITE" id="PS51820"/>
    </source>
</evidence>
<feature type="domain" description="Cadherin" evidence="5">
    <location>
        <begin position="2788"/>
        <end position="2882"/>
    </location>
</feature>
<feature type="domain" description="Cadherin" evidence="5">
    <location>
        <begin position="4376"/>
        <end position="4479"/>
    </location>
</feature>
<feature type="domain" description="Cadherin" evidence="5">
    <location>
        <begin position="4061"/>
        <end position="4164"/>
    </location>
</feature>
<evidence type="ECO:0000256" key="2">
    <source>
        <dbReference type="ARBA" id="ARBA00022837"/>
    </source>
</evidence>
<dbReference type="PROSITE" id="PS50268">
    <property type="entry name" value="CADHERIN_2"/>
    <property type="match status" value="15"/>
</dbReference>
<dbReference type="InterPro" id="IPR001343">
    <property type="entry name" value="Hemolysn_Ca-bd"/>
</dbReference>
<dbReference type="SUPFAM" id="SSF56988">
    <property type="entry name" value="Anthrax protective antigen"/>
    <property type="match status" value="2"/>
</dbReference>
<keyword evidence="2" id="KW-0106">Calcium</keyword>
<sequence>MSSVVAIVKSVVGQVVAVSPEGVQRQLIEGDRIFQGDQLITGAAGMVTLELPNGKMLDLGRDTQWSSAEIAPQAADDKPATQAPSADELQKAIAAGVDPTQAFEATAAGGAPAAGGAGGTGTAGGSHSFVLLDATGERVDPTVGFNTEGLAFQAAGDDETQDPLQNVAPEFTDGSGNPITTFNLVTDEDVPLSGTFTSRDANGDLVTFSVTRVPTNGTLALNPDGTWTYTPGKDYNGSDSFEVTVSDSRGASTPLTVNVGINPVNDAPVASGTYEANVDDTAAADTFADIKGQLAATDVDDTVLTWSGSAKGAYGELTVNADGSYTYVVNADAVNGLGLGENASENFTVTVKDPSGASDTRVITINFTGTNDTPIATATTADVTEDQSITGNLVATDADKGAVLSYAVDGKAPAGFTLNADGSWAFNAGDAAYQSLAEGETTTVTIQYIVTDEHGAQATNTLTVTVTGVNDPAILGSANVQLTETNAPLSTAGTLSISDVDSPNTFVAQSNVAGTYGTFNIDANGNWSFVANSAFNELNVGQSYSESFKVVSADGTETSVTVTINGTNDAAVLSSANVQLTETNAPVTANGTLTISDVDSPNTFVAQNNVAGNYGTFSIGTDGKWTFVANSAFNELNVGDKRTESFEVSAADGTKTSVTITINGTNDAPVGVADKITLDEDTTATGNVLSNDTDVDSSSLTVTKFSLTNLPFVSFKAGETADLLIGKLTIKANGEFTFVPAKDYNGPVPSITYTLSDGSATSTATLTFDITPVNDAPVNTVPGAQSLNEDSSKSFSLLTGNSIAVRDIDGDQLTTTLSVEHGALTLGPLSGGVSFSGNGTGSITLVGSQAAINAALQGLKYVPAKDYNGQDTLTINTTDGKLSDSDSVTLTIKPVNDAPVATPTSEATTEDAPAIGGKLAATDVDGDTLTYSAKGTLPGGFTLNTDGTWTLDPSHADYQHLAEGASTTLTINFTATDGKLSSSSTLTITVTGVNDKPTITAATAAASEGDGQINGQIAANDVDDGAVLAFSTTANVAGLTLGSDGKWTFDASNAAYDYLKGGEQLVITVPVTVTDEHGASADSTLTITLTGTNDAPVANAVSASGNEDQAARIQVNLSGSDVDGSVTGFTIGSVPANGTLYAGANGGTALKAGDSVTGPVYFVPAKDWNGTTTFEYSAVDNNGAVSADKATATITVAPVNDRPVGVNDSVTLNEDQTATGNVLTNDKDVDGDTLVVTKFNITGFPLVSANAGGTIDLLGTGKLTIKANGDFTFEPAKDYNGPVPSVTYTLSDGSLTSTATLKFDITPVNDAPVNSTPGAQTLAEDGSKVFSLFGNNSVAVSDVDGDKLTTTLSVDHGVLSLGPILANGLTFSGNGTGSITLSGSQAAINAALQGLKYVPAANYNGQDTLTISTSDGKLSDTDSITLNITPVNDAPVASASSATTVEDAPAIGGKLDATDVDGDTLTFTLNNPAPAGFSLNADGTWTFDPSNAAYQALGQGEQLIIQIPFTATDGSLSSGNTLTITVTGVNDVPVVSGAITYGTNEDAAGQVIDLLAKASDADAKDVLSAVNVRETSGNDAAGVTVQGNTLVVDPSRYNYLAKGESVVLTYEYQVSDGKGGLVTTSATVTIDGVNDAPVVSSAIAVDSNEDAASLSVDLLAKASDVDLSDVLGISNFKQVGTQDASGVTLSGNGLQVNPNAYNYLAAGEKLVLTYSYDVVDNNGGVTPTTATLTIEGRNDAPVLESTVQSGSITERADGVPGENAGSLTASGDFGFSDADLSNTHTVGTELVSAKDGNGQSVNVLGNLSASISDAAQGDGQGSVHWSYSVAAGALDYLGAGETVTLVYRVTVTDSSGAPVSRDVTITLTGSNDAPVVSGVATTLTHEDASAYSLDLLQHASDEDANDVLSVGNVQQVGSGDASGVSFDAASNSLKIDPSKYDYLAVGEKVVLTYSYEVSDGHGGVTSANASVTIEGRNDAPVVTDTSVTVDEESTGTPLNIAAPTDVDTSNVLTITVSGLPTVGTVTLANGTPVTNGQTLTSAELQGLKYNGPADYKAGDPVGDFKYSVNDGTTTVEGKVTLGVNPINDAPDANDDFGVIAGLKGNYYAYREGTDGGNLENLAGVAAFIAGRTPSATFTATELNYGNGVSSNLGGDQQLQKFLGADAGSLNTDPANSSDAIIQLTGQISLAAGTYQFKVTADDGFSIVIDGKVVAEYNGNQGPTARESATFTLAESGAHNIQIVYWDQGGQAQLKVELRPEGGTYTVVGGSQLTQAGNDVLTTNEDQPLTIEPSTLLGNDTDVDGDSLTILSVQGAKNGTVELVNGKVVFTPAPNFNGTGSFTYTVSDGHGGTDTATVTVGVKPVNDAPVVDSTSLTVAEESVGTNLGLKAPTDVDGNPLTIKVTGLPTLGTVTLADGTTVTNGQTLTSAQLQGLKYNAPADYSAGQAVGSFTYSVNDGTATVNGQVTLGVTPVNDLPVVDSTSLTVNEESVGTDLGLKAPTDVDGDSLTITVTGLPTVGTVTLADGTAVTNGQNLTSAQLQGLKYNAPADYSAGQAVGSFTYSVNDGTATVSGQVALGVNPVNDAPVADSANLTVNEESVGTDLGLKAPTDADGDSLTITVTGLPTLGSVTLADGTALINGQTLTSAQLQGLKYNAPADYSAGQAVGSFTYSVNDGTVTVSGQVALGVNPVNDLPVMNDASVNVDEDSSLTSQLNATDADGDTLTYTLKSGTSNGTLVLDTATGEYTYKPNANYNGPDSFTVTVNDGKGGVVDAVVQITVNPINDAPTANPANLSTAEDTPINGKVDARDIDGDTLTYRIASGNGPQNGTLTLFSDGSYSYRPNKDYNGPDAFTVTISDGKGGTTTSLISINVTPVNDAPVTADQAKETDEDQSVSGKIVATDVEGDKLTYIIQAGVDHGSLLLNTVTGEYTYTPNKDYNGNDTFTIRVYDAKGAYADSVVSVKVNPVNDAPVSSPSSISTNEDTPIDGRIVARDADGDALTYSIANGNGPQHGTVTLNADGSYTYQPGKDFNGSDAFTVTIDDGNGGTTTSVVSVTVKPVNDAPVTADQAKETDEDQSVSGKIVASDVDGDKLTYVIQAGVDHGSLLLNTVTGEYTYTPNKDFNGTDTFTIRVYDPKLGYADSVVSIKVNPVNDAPTSSPSSVSTDEDTPIDGKVTARDVDGDTLTYSIANGNGPQHGTVTLNADGTYTYQPAKDFNGSDAFTVTISDGNGGTTTSVVSVTVKPVNDAPVAPDSTASVDEDGTLTSRITATDAEGDSLTYTLKTGTANGSLVLNPNTGEYTYKPNGDYNGPDSFVVTVSDGKGGVVDTVVNITVNPVNDAPTAANDTASTLEDSAVTIDVLANDRDTDGDSLTLTGANAQHGSVSIVDGKLVYTPTGDYSGADTITYTVTDGKGGNSTATVQVGIQAVADAPNLGAQAPSGNPAATGLLQQSWNNLPLGSGGNGANPATLKSTIDAAGTPASSGNLADAHIDSVNAGVANKLSGLIYLEAGQTYTFSGSGDDSVLVSVGGTTVANATWGGSTGQFSGSYTAQESGYYTLDIYQHNQSGPGTLDVNVKVGNGPVQDLSSANVQLYTKPSDLAGNGLHLSELHGSDGKGYYQLYNVNEGDEDSSIPLSRLTASLKDTDGSESLSVGISQIPEGATLTDGVNSFTATSGSTSTDISSWNLGNLSITPPANYNGTFDLKVTATATEGANGDKASTNLTLPVTVHAVNDAPTSADNTVNTNEDTPRSFTSGDFAFNDVDTGDSLKGIRINSLPASGSLSLGNEAVTVGMIITAAQIASLVYTPAANANGNSSFSFSVQDQSGAFSTPNTMTVQVAALDSAPGLANSTVSFAENIASGSTIADLSDRFTGTDQDRDGEPLFYSITGGNDAGLFSINSSTGVITLANGKTLDYETATQHQLQVSATDGKTPVTATVTIDVTNVNDNGVVITDSNAAANTVAENAANGSTVGLTVLGTDGDAGTTITKYELTDNAGGRFAINATTGVVTVADGTKLDYEAATSHNITVKVTSSDGSTNTQVFTINLSNVNDNGVVITDSNAAANTVAENAANGSTVGLTVLGVDGDAGTTITKYELTDNAGGRFAINATTGVVTVADGTKLDYEAATSHNITVKVTSSDGSTNTQVFTINLSNVNDNGVVITDSNAAANTVAENAANGSTVGLTVLGTDGDAGATITKYELTDNAGGRFAINATTGVVTVADGTKLDYEAATSHNITVKVTSSDGSTNTQVFTINLSNVNDNGVVITDSNAAANTVAENAANGSTVGLTVLGTDGDAGATITKYELTDNAGGRFAINATTGVVTVADGTKLDYEAATSHNITVKVTSSDGSTNTQVFTINLSNVNDNGVVITDSNAAANTVAENAANGSTVGLTVLGTDGDAGATITKYELTDNAGGRFAINATTGVVTVADGSKLDYEAATSHNITVKVTSSDGSTNTQVFTINLSNVNDNGVTLSDSDSATNTVAENAATGTRVGVTALGVDGDAGTSVTYALTDNAGGRFAINATTGVVTVADGSKLDYEAATSHTITVLATSSDGSTQSATYSIAVTNVNEAPVVVAGAAVTGNEDTNYVFSWSDFKVSDVDANSSLSIKVESLPGEGKLQVKVGNTWTDVSANTTVTKSVIDGGGLRFVPDSNESGHDSFSNTGVGLNKQTYAEFKYSGSDGSLSTASSTMSIDIAPSADVPTLTVKSAAAANLFTTTWESAPNSDSTSQDVTSATFENWSLVTTGDVRSGGSNVFEVWANGDSMQNQAGNMVTVKLQGTGNNDALELNDAGGSMSQTLGVTRNVATEVGKVYELNLDYAGRLGFDTSFTKIAVYLGSTLVGEYASTSSQTSLNWENIHFSFVGTGNTEALTIKLAGTSTDSSGRGALIDNITLTSSQGVVAGDGGVSGKTSIALANYIGGALTDTDGSESLSYQLSNLSNGSSIVVGGTTLSAVNGVYTLTAAQLVTAKLQVSGDVRGDIGLDVKAVSTEPNGSTASTASQHLTLNIVDGGVEHTSYTTNTITMADATGTTSLSGGLTGEYWGYSENGTSRPNLTTLSQVENYIEGRSGNNSSLVGSNTNAANGSVNATFIANVIDYGLKNGSPVFSDDLGDNRTVNNGTTIGTSNNSQNNLYDFLTAASTGNVSSLKAGGSNLGDTSDAIIRAHGFIDVGNGGTYDIRITADDGYRLLIDGQDVANADKIQSTTTDTYKNVSLTGGLQALELLYWDQGGSATLKIELKPSGSDDSAYKTLGTGDYQLFQATTLSSGQEFVETSTGWAVHTIQTTTGTEASDLINGSKYSDIINGGNGHDVLYGNAGNDLLNGGDGNDLLIGGIGNDTLTGGAGADVFMWKAGDVGNDVIKDFNATQGDRIDLSDLLPDAAHSGNLLDYLKVDTATSTLQVSTTGNVNSGADVTIKLEGVDLTQYGSTSSQIVSSLVAGSDPLVKTEHH</sequence>
<dbReference type="NCBIfam" id="NF033682">
    <property type="entry name" value="retention_LapA"/>
    <property type="match status" value="1"/>
</dbReference>
<dbReference type="SMART" id="SM00758">
    <property type="entry name" value="PA14"/>
    <property type="match status" value="2"/>
</dbReference>
<feature type="domain" description="Cadherin" evidence="5">
    <location>
        <begin position="1437"/>
        <end position="1535"/>
    </location>
</feature>
<dbReference type="InterPro" id="IPR002126">
    <property type="entry name" value="Cadherin-like_dom"/>
</dbReference>
<feature type="domain" description="Cadherin" evidence="5">
    <location>
        <begin position="2696"/>
        <end position="2793"/>
    </location>
</feature>
<dbReference type="InterPro" id="IPR041690">
    <property type="entry name" value="Cadherin_5"/>
</dbReference>
<dbReference type="NCBIfam" id="TIGR01965">
    <property type="entry name" value="VCBS_repeat"/>
    <property type="match status" value="15"/>
</dbReference>
<dbReference type="PRINTS" id="PR00313">
    <property type="entry name" value="CABNDNGRPT"/>
</dbReference>